<keyword evidence="3 8" id="KW-0479">Metal-binding</keyword>
<comment type="cofactor">
    <cofactor evidence="9">
        <name>Zn(2+)</name>
        <dbReference type="ChEBI" id="CHEBI:29105"/>
    </cofactor>
    <text evidence="9">Binds 1 zinc ion per subunit.</text>
</comment>
<feature type="binding site" evidence="9">
    <location>
        <position position="265"/>
    </location>
    <ligand>
        <name>Zn(2+)</name>
        <dbReference type="ChEBI" id="CHEBI:29105"/>
        <note>catalytic</note>
    </ligand>
</feature>
<feature type="binding site" evidence="9">
    <location>
        <position position="295"/>
    </location>
    <ligand>
        <name>Zn(2+)</name>
        <dbReference type="ChEBI" id="CHEBI:29105"/>
        <note>catalytic</note>
    </ligand>
</feature>
<comment type="similarity">
    <text evidence="7 8">Belongs to the peptidase M32 family.</text>
</comment>
<dbReference type="CDD" id="cd06460">
    <property type="entry name" value="M32_Taq"/>
    <property type="match status" value="1"/>
</dbReference>
<evidence type="ECO:0000256" key="5">
    <source>
        <dbReference type="ARBA" id="ARBA00023049"/>
    </source>
</evidence>
<keyword evidence="2 8" id="KW-0645">Protease</keyword>
<sequence>MKVKQKLQELKNYIKNMELLDQATGIIYWDMRVGMPKKAVEQRSELIGYLSSEGYKLATSNKVKRFIDFFECYMDQLTVVEKAMINELKKKYEDVKKIPEDRYKEFVIACSKSEAAWEAAKEKGDFEIFRPHLEKIVDFQREFIEYKGYIDNKYDCLLDDYERGITVKRLDEVFGELRDAIVKLLNKVKGSKIKIEDSFLKEKFTKEDQEEFGKFILEEMGYDFQAGRIDESVHPFTINFGNRDVRITTHYYEYDFRSALFSSIHEGGHAIYEQDIPDELIGTGLATGVSMGIHESQSRFYENIIGRSKGFWKVFFPEAQKRFPQFRDISLEDFYKAINIVEPSLIRTEADELTYSLHIIIRYEIEKALINGIIEVKDLPRVWNEKYKEYLGVEPSNDSEGVLQDMHWSDGSFGYFPSYALGNLYGAQMLNKMLEDLPNIYEEIENGNLGVIHRWLNNNVHKYGSVYKPAELIKIITGQELTAKYFIEYLNKKYSDIYQLDY</sequence>
<dbReference type="PANTHER" id="PTHR34217">
    <property type="entry name" value="METAL-DEPENDENT CARBOXYPEPTIDASE"/>
    <property type="match status" value="1"/>
</dbReference>
<evidence type="ECO:0000256" key="6">
    <source>
        <dbReference type="ARBA" id="ARBA00052755"/>
    </source>
</evidence>
<evidence type="ECO:0000313" key="12">
    <source>
        <dbReference type="Proteomes" id="UP000679179"/>
    </source>
</evidence>
<protein>
    <recommendedName>
        <fullName evidence="8">Metal-dependent carboxypeptidase</fullName>
        <ecNumber evidence="8">3.4.17.19</ecNumber>
    </recommendedName>
</protein>
<gene>
    <name evidence="11" type="primary">ypwA</name>
    <name evidence="11" type="ORF">CPJCM30710_19970</name>
</gene>
<keyword evidence="5 8" id="KW-0482">Metalloprotease</keyword>
<evidence type="ECO:0000256" key="3">
    <source>
        <dbReference type="ARBA" id="ARBA00022723"/>
    </source>
</evidence>
<dbReference type="GO" id="GO:0006508">
    <property type="term" value="P:proteolysis"/>
    <property type="evidence" value="ECO:0007669"/>
    <property type="project" value="UniProtKB-UniRule"/>
</dbReference>
<keyword evidence="1 8" id="KW-0121">Carboxypeptidase</keyword>
<feature type="active site" description="Proton donor/acceptor" evidence="10">
    <location>
        <position position="266"/>
    </location>
</feature>
<evidence type="ECO:0000256" key="1">
    <source>
        <dbReference type="ARBA" id="ARBA00022645"/>
    </source>
</evidence>
<dbReference type="Gene3D" id="1.10.1370.30">
    <property type="match status" value="1"/>
</dbReference>
<evidence type="ECO:0000256" key="10">
    <source>
        <dbReference type="PIRSR" id="PIRSR006615-2"/>
    </source>
</evidence>
<dbReference type="InterPro" id="IPR001333">
    <property type="entry name" value="Peptidase_M32_Taq"/>
</dbReference>
<dbReference type="SUPFAM" id="SSF55486">
    <property type="entry name" value="Metalloproteases ('zincins'), catalytic domain"/>
    <property type="match status" value="1"/>
</dbReference>
<dbReference type="Proteomes" id="UP000679179">
    <property type="component" value="Unassembled WGS sequence"/>
</dbReference>
<keyword evidence="4 8" id="KW-0378">Hydrolase</keyword>
<name>A0A919RZS6_9CLOT</name>
<dbReference type="FunFam" id="1.10.1370.30:FF:000003">
    <property type="entry name" value="Thermostable carboxypeptidase 1"/>
    <property type="match status" value="1"/>
</dbReference>
<proteinExistence type="inferred from homology"/>
<dbReference type="EC" id="3.4.17.19" evidence="8"/>
<feature type="binding site" evidence="9">
    <location>
        <position position="269"/>
    </location>
    <ligand>
        <name>Zn(2+)</name>
        <dbReference type="ChEBI" id="CHEBI:29105"/>
        <note>catalytic</note>
    </ligand>
</feature>
<dbReference type="AlphaFoldDB" id="A0A919RZS6"/>
<comment type="caution">
    <text evidence="11">The sequence shown here is derived from an EMBL/GenBank/DDBJ whole genome shotgun (WGS) entry which is preliminary data.</text>
</comment>
<evidence type="ECO:0000256" key="4">
    <source>
        <dbReference type="ARBA" id="ARBA00022801"/>
    </source>
</evidence>
<reference evidence="11" key="1">
    <citation type="submission" date="2021-03" db="EMBL/GenBank/DDBJ databases">
        <title>Taxonomic study of Clostridium polyendosporum from meadow-gley soil under rice.</title>
        <authorList>
            <person name="Kobayashi H."/>
            <person name="Tanizawa Y."/>
            <person name="Yagura M."/>
        </authorList>
    </citation>
    <scope>NUCLEOTIDE SEQUENCE</scope>
    <source>
        <strain evidence="11">JCM 30710</strain>
    </source>
</reference>
<organism evidence="11 12">
    <name type="scientific">Clostridium polyendosporum</name>
    <dbReference type="NCBI Taxonomy" id="69208"/>
    <lineage>
        <taxon>Bacteria</taxon>
        <taxon>Bacillati</taxon>
        <taxon>Bacillota</taxon>
        <taxon>Clostridia</taxon>
        <taxon>Eubacteriales</taxon>
        <taxon>Clostridiaceae</taxon>
        <taxon>Clostridium</taxon>
    </lineage>
</organism>
<evidence type="ECO:0000256" key="2">
    <source>
        <dbReference type="ARBA" id="ARBA00022670"/>
    </source>
</evidence>
<keyword evidence="12" id="KW-1185">Reference proteome</keyword>
<keyword evidence="9" id="KW-0862">Zinc</keyword>
<evidence type="ECO:0000256" key="9">
    <source>
        <dbReference type="PIRSR" id="PIRSR006615-1"/>
    </source>
</evidence>
<accession>A0A919RZS6</accession>
<evidence type="ECO:0000256" key="7">
    <source>
        <dbReference type="ARBA" id="ARBA00061580"/>
    </source>
</evidence>
<dbReference type="GO" id="GO:0004181">
    <property type="term" value="F:metallocarboxypeptidase activity"/>
    <property type="evidence" value="ECO:0007669"/>
    <property type="project" value="UniProtKB-UniRule"/>
</dbReference>
<dbReference type="PROSITE" id="PS52034">
    <property type="entry name" value="PEPTIDASE_M32"/>
    <property type="match status" value="1"/>
</dbReference>
<dbReference type="RefSeq" id="WP_212904030.1">
    <property type="nucleotide sequence ID" value="NZ_BOPZ01000016.1"/>
</dbReference>
<dbReference type="EMBL" id="BOPZ01000016">
    <property type="protein sequence ID" value="GIM29331.1"/>
    <property type="molecule type" value="Genomic_DNA"/>
</dbReference>
<dbReference type="GO" id="GO:0008270">
    <property type="term" value="F:zinc ion binding"/>
    <property type="evidence" value="ECO:0007669"/>
    <property type="project" value="UniProtKB-ARBA"/>
</dbReference>
<dbReference type="PRINTS" id="PR00998">
    <property type="entry name" value="CRBOXYPTASET"/>
</dbReference>
<comment type="catalytic activity">
    <reaction evidence="6 8">
        <text>Release of a C-terminal amino acid with broad specificity, except for -Pro.</text>
        <dbReference type="EC" id="3.4.17.19"/>
    </reaction>
</comment>
<comment type="function">
    <text evidence="8">Broad specificity carboxypetidase that releases amino acids sequentially from the C-terminus, including neutral, aromatic, polar and basic residues.</text>
</comment>
<evidence type="ECO:0000256" key="8">
    <source>
        <dbReference type="PIRNR" id="PIRNR006615"/>
    </source>
</evidence>
<dbReference type="PIRSF" id="PIRSF006615">
    <property type="entry name" value="Zn_crbxpep_Taq"/>
    <property type="match status" value="1"/>
</dbReference>
<dbReference type="PANTHER" id="PTHR34217:SF1">
    <property type="entry name" value="CARBOXYPEPTIDASE 1"/>
    <property type="match status" value="1"/>
</dbReference>
<evidence type="ECO:0000313" key="11">
    <source>
        <dbReference type="EMBL" id="GIM29331.1"/>
    </source>
</evidence>
<dbReference type="Pfam" id="PF02074">
    <property type="entry name" value="Peptidase_M32"/>
    <property type="match status" value="1"/>
</dbReference>